<proteinExistence type="predicted"/>
<reference evidence="2" key="2">
    <citation type="submission" date="2015-06" db="UniProtKB">
        <authorList>
            <consortium name="EnsemblPlants"/>
        </authorList>
    </citation>
    <scope>IDENTIFICATION</scope>
    <source>
        <strain evidence="2">DM1-3 516 R44</strain>
    </source>
</reference>
<sequence>MKKKVSETDRYTVECVFCNKESKGEIFHHKEQLMGTSKNVVRCSKFLDVVRKEIRRYVEGKKDLKRQILHQSDVTNLDDDDDEEMEEGEASDLSLHTKSQKRAMNVAISSSCGSTGRLLFSTKNQEIMQGKMASGGDSDFTWAVVGEASGVDENRYDLRGNTSRSHRREKEVATSLFLADEVERDSDRLEEDDDQYTDNGGIQDFDNLIVEEL</sequence>
<feature type="region of interest" description="Disordered" evidence="1">
    <location>
        <begin position="75"/>
        <end position="98"/>
    </location>
</feature>
<dbReference type="EnsemblPlants" id="PGSC0003DMT400089147">
    <property type="protein sequence ID" value="PGSC0003DMT400089147"/>
    <property type="gene ID" value="PGSC0003DMG400038718"/>
</dbReference>
<dbReference type="InParanoid" id="M1DHJ2"/>
<evidence type="ECO:0000313" key="2">
    <source>
        <dbReference type="EnsemblPlants" id="PGSC0003DMT400089147"/>
    </source>
</evidence>
<dbReference type="Gramene" id="PGSC0003DMT400089147">
    <property type="protein sequence ID" value="PGSC0003DMT400089147"/>
    <property type="gene ID" value="PGSC0003DMG400038718"/>
</dbReference>
<feature type="compositionally biased region" description="Acidic residues" evidence="1">
    <location>
        <begin position="76"/>
        <end position="90"/>
    </location>
</feature>
<dbReference type="AlphaFoldDB" id="M1DHJ2"/>
<name>M1DHJ2_SOLTU</name>
<dbReference type="Proteomes" id="UP000011115">
    <property type="component" value="Unassembled WGS sequence"/>
</dbReference>
<dbReference type="PaxDb" id="4113-PGSC0003DMT400089147"/>
<evidence type="ECO:0000313" key="3">
    <source>
        <dbReference type="Proteomes" id="UP000011115"/>
    </source>
</evidence>
<reference evidence="3" key="1">
    <citation type="journal article" date="2011" name="Nature">
        <title>Genome sequence and analysis of the tuber crop potato.</title>
        <authorList>
            <consortium name="The Potato Genome Sequencing Consortium"/>
        </authorList>
    </citation>
    <scope>NUCLEOTIDE SEQUENCE [LARGE SCALE GENOMIC DNA]</scope>
    <source>
        <strain evidence="3">cv. DM1-3 516 R44</strain>
    </source>
</reference>
<feature type="compositionally biased region" description="Acidic residues" evidence="1">
    <location>
        <begin position="183"/>
        <end position="196"/>
    </location>
</feature>
<keyword evidence="3" id="KW-1185">Reference proteome</keyword>
<accession>M1DHJ2</accession>
<protein>
    <submittedName>
        <fullName evidence="2">Uncharacterized protein</fullName>
    </submittedName>
</protein>
<evidence type="ECO:0000256" key="1">
    <source>
        <dbReference type="SAM" id="MobiDB-lite"/>
    </source>
</evidence>
<feature type="region of interest" description="Disordered" evidence="1">
    <location>
        <begin position="183"/>
        <end position="202"/>
    </location>
</feature>
<organism evidence="2 3">
    <name type="scientific">Solanum tuberosum</name>
    <name type="common">Potato</name>
    <dbReference type="NCBI Taxonomy" id="4113"/>
    <lineage>
        <taxon>Eukaryota</taxon>
        <taxon>Viridiplantae</taxon>
        <taxon>Streptophyta</taxon>
        <taxon>Embryophyta</taxon>
        <taxon>Tracheophyta</taxon>
        <taxon>Spermatophyta</taxon>
        <taxon>Magnoliopsida</taxon>
        <taxon>eudicotyledons</taxon>
        <taxon>Gunneridae</taxon>
        <taxon>Pentapetalae</taxon>
        <taxon>asterids</taxon>
        <taxon>lamiids</taxon>
        <taxon>Solanales</taxon>
        <taxon>Solanaceae</taxon>
        <taxon>Solanoideae</taxon>
        <taxon>Solaneae</taxon>
        <taxon>Solanum</taxon>
    </lineage>
</organism>
<dbReference type="HOGENOM" id="CLU_1296328_0_0_1"/>